<keyword evidence="1" id="KW-0472">Membrane</keyword>
<accession>A0ABX1NRI4</accession>
<dbReference type="CDD" id="cd01948">
    <property type="entry name" value="EAL"/>
    <property type="match status" value="1"/>
</dbReference>
<dbReference type="Gene3D" id="3.20.20.450">
    <property type="entry name" value="EAL domain"/>
    <property type="match status" value="1"/>
</dbReference>
<dbReference type="InterPro" id="IPR003660">
    <property type="entry name" value="HAMP_dom"/>
</dbReference>
<dbReference type="CDD" id="cd06225">
    <property type="entry name" value="HAMP"/>
    <property type="match status" value="1"/>
</dbReference>
<dbReference type="Pfam" id="PF00990">
    <property type="entry name" value="GGDEF"/>
    <property type="match status" value="1"/>
</dbReference>
<dbReference type="Gene3D" id="3.30.70.270">
    <property type="match status" value="1"/>
</dbReference>
<dbReference type="PROSITE" id="PS50885">
    <property type="entry name" value="HAMP"/>
    <property type="match status" value="1"/>
</dbReference>
<dbReference type="Gene3D" id="3.30.450.20">
    <property type="entry name" value="PAS domain"/>
    <property type="match status" value="1"/>
</dbReference>
<dbReference type="NCBIfam" id="TIGR00254">
    <property type="entry name" value="GGDEF"/>
    <property type="match status" value="1"/>
</dbReference>
<feature type="domain" description="HAMP" evidence="4">
    <location>
        <begin position="252"/>
        <end position="304"/>
    </location>
</feature>
<dbReference type="CDD" id="cd00130">
    <property type="entry name" value="PAS"/>
    <property type="match status" value="1"/>
</dbReference>
<dbReference type="SMART" id="SM00304">
    <property type="entry name" value="HAMP"/>
    <property type="match status" value="1"/>
</dbReference>
<gene>
    <name evidence="6" type="ORF">GPA24_03385</name>
</gene>
<dbReference type="PROSITE" id="PS50887">
    <property type="entry name" value="GGDEF"/>
    <property type="match status" value="1"/>
</dbReference>
<feature type="domain" description="GGDEF" evidence="5">
    <location>
        <begin position="643"/>
        <end position="775"/>
    </location>
</feature>
<dbReference type="InterPro" id="IPR029016">
    <property type="entry name" value="GAF-like_dom_sf"/>
</dbReference>
<dbReference type="Pfam" id="PF00672">
    <property type="entry name" value="HAMP"/>
    <property type="match status" value="1"/>
</dbReference>
<evidence type="ECO:0000259" key="5">
    <source>
        <dbReference type="PROSITE" id="PS50887"/>
    </source>
</evidence>
<dbReference type="Gene3D" id="6.10.340.10">
    <property type="match status" value="1"/>
</dbReference>
<dbReference type="SMART" id="SM00052">
    <property type="entry name" value="EAL"/>
    <property type="match status" value="1"/>
</dbReference>
<dbReference type="InterPro" id="IPR013767">
    <property type="entry name" value="PAS_fold"/>
</dbReference>
<protein>
    <submittedName>
        <fullName evidence="6">EAL domain-containing protein</fullName>
    </submittedName>
</protein>
<dbReference type="InterPro" id="IPR001633">
    <property type="entry name" value="EAL_dom"/>
</dbReference>
<keyword evidence="7" id="KW-1185">Reference proteome</keyword>
<feature type="domain" description="EAL" evidence="3">
    <location>
        <begin position="784"/>
        <end position="1039"/>
    </location>
</feature>
<proteinExistence type="predicted"/>
<dbReference type="InterPro" id="IPR029787">
    <property type="entry name" value="Nucleotide_cyclase"/>
</dbReference>
<evidence type="ECO:0000259" key="3">
    <source>
        <dbReference type="PROSITE" id="PS50883"/>
    </source>
</evidence>
<evidence type="ECO:0000313" key="6">
    <source>
        <dbReference type="EMBL" id="NMG14595.1"/>
    </source>
</evidence>
<dbReference type="EMBL" id="WTVP01000005">
    <property type="protein sequence ID" value="NMG14595.1"/>
    <property type="molecule type" value="Genomic_DNA"/>
</dbReference>
<dbReference type="SUPFAM" id="SSF55781">
    <property type="entry name" value="GAF domain-like"/>
    <property type="match status" value="1"/>
</dbReference>
<dbReference type="SMART" id="SM00065">
    <property type="entry name" value="GAF"/>
    <property type="match status" value="1"/>
</dbReference>
<dbReference type="PROSITE" id="PS50883">
    <property type="entry name" value="EAL"/>
    <property type="match status" value="1"/>
</dbReference>
<dbReference type="InterPro" id="IPR052155">
    <property type="entry name" value="Biofilm_reg_signaling"/>
</dbReference>
<dbReference type="SUPFAM" id="SSF158472">
    <property type="entry name" value="HAMP domain-like"/>
    <property type="match status" value="1"/>
</dbReference>
<dbReference type="PANTHER" id="PTHR44757:SF2">
    <property type="entry name" value="BIOFILM ARCHITECTURE MAINTENANCE PROTEIN MBAA"/>
    <property type="match status" value="1"/>
</dbReference>
<dbReference type="Pfam" id="PF00989">
    <property type="entry name" value="PAS"/>
    <property type="match status" value="1"/>
</dbReference>
<dbReference type="Pfam" id="PF11845">
    <property type="entry name" value="Tll0287-like"/>
    <property type="match status" value="1"/>
</dbReference>
<feature type="domain" description="PAS" evidence="2">
    <location>
        <begin position="491"/>
        <end position="560"/>
    </location>
</feature>
<dbReference type="InterPro" id="IPR021796">
    <property type="entry name" value="Tll0287-like_dom"/>
</dbReference>
<dbReference type="Gene3D" id="3.30.450.40">
    <property type="match status" value="1"/>
</dbReference>
<dbReference type="InterPro" id="IPR000014">
    <property type="entry name" value="PAS"/>
</dbReference>
<reference evidence="6 7" key="1">
    <citation type="submission" date="2019-12" db="EMBL/GenBank/DDBJ databases">
        <title>Comparative genomics gives insights into the taxonomy of the Azoarcus-Aromatoleum group and reveals separate origins of nif in the plant-associated Azoarcus and non-plant-associated Aromatoleum sub-groups.</title>
        <authorList>
            <person name="Lafos M."/>
            <person name="Maluk M."/>
            <person name="Batista M."/>
            <person name="Junghare M."/>
            <person name="Carmona M."/>
            <person name="Faoro H."/>
            <person name="Cruz L.M."/>
            <person name="Battistoni F."/>
            <person name="De Souza E."/>
            <person name="Pedrosa F."/>
            <person name="Chen W.-M."/>
            <person name="Poole P.S."/>
            <person name="Dixon R.A."/>
            <person name="James E.K."/>
        </authorList>
    </citation>
    <scope>NUCLEOTIDE SEQUENCE [LARGE SCALE GENOMIC DNA]</scope>
    <source>
        <strain evidence="6 7">PbN1</strain>
    </source>
</reference>
<dbReference type="SUPFAM" id="SSF55785">
    <property type="entry name" value="PYP-like sensor domain (PAS domain)"/>
    <property type="match status" value="1"/>
</dbReference>
<evidence type="ECO:0000259" key="2">
    <source>
        <dbReference type="PROSITE" id="PS50112"/>
    </source>
</evidence>
<dbReference type="InterPro" id="IPR035919">
    <property type="entry name" value="EAL_sf"/>
</dbReference>
<dbReference type="Proteomes" id="UP000633943">
    <property type="component" value="Unassembled WGS sequence"/>
</dbReference>
<dbReference type="SMART" id="SM00267">
    <property type="entry name" value="GGDEF"/>
    <property type="match status" value="1"/>
</dbReference>
<evidence type="ECO:0000313" key="7">
    <source>
        <dbReference type="Proteomes" id="UP000633943"/>
    </source>
</evidence>
<dbReference type="CDD" id="cd01949">
    <property type="entry name" value="GGDEF"/>
    <property type="match status" value="1"/>
</dbReference>
<dbReference type="SUPFAM" id="SSF141868">
    <property type="entry name" value="EAL domain-like"/>
    <property type="match status" value="1"/>
</dbReference>
<dbReference type="InterPro" id="IPR035965">
    <property type="entry name" value="PAS-like_dom_sf"/>
</dbReference>
<dbReference type="SMART" id="SM00091">
    <property type="entry name" value="PAS"/>
    <property type="match status" value="1"/>
</dbReference>
<keyword evidence="1" id="KW-1133">Transmembrane helix</keyword>
<organism evidence="6 7">
    <name type="scientific">Aromatoleum bremense</name>
    <dbReference type="NCBI Taxonomy" id="76115"/>
    <lineage>
        <taxon>Bacteria</taxon>
        <taxon>Pseudomonadati</taxon>
        <taxon>Pseudomonadota</taxon>
        <taxon>Betaproteobacteria</taxon>
        <taxon>Rhodocyclales</taxon>
        <taxon>Rhodocyclaceae</taxon>
        <taxon>Aromatoleum</taxon>
    </lineage>
</organism>
<dbReference type="InterPro" id="IPR043128">
    <property type="entry name" value="Rev_trsase/Diguanyl_cyclase"/>
</dbReference>
<dbReference type="InterPro" id="IPR003018">
    <property type="entry name" value="GAF"/>
</dbReference>
<comment type="caution">
    <text evidence="6">The sequence shown here is derived from an EMBL/GenBank/DDBJ whole genome shotgun (WGS) entry which is preliminary data.</text>
</comment>
<dbReference type="Pfam" id="PF13185">
    <property type="entry name" value="GAF_2"/>
    <property type="match status" value="1"/>
</dbReference>
<dbReference type="SUPFAM" id="SSF55073">
    <property type="entry name" value="Nucleotide cyclase"/>
    <property type="match status" value="1"/>
</dbReference>
<dbReference type="PROSITE" id="PS50112">
    <property type="entry name" value="PAS"/>
    <property type="match status" value="1"/>
</dbReference>
<dbReference type="NCBIfam" id="TIGR00229">
    <property type="entry name" value="sensory_box"/>
    <property type="match status" value="1"/>
</dbReference>
<evidence type="ECO:0000256" key="1">
    <source>
        <dbReference type="SAM" id="Phobius"/>
    </source>
</evidence>
<sequence length="1045" mass="116255">MKVMDVRRAPSRSGRSNGLDKGMNLQSKIWLGVVAVIVTIMTADLYLGYRGIEKHVRAGLDENARVVRALLMATRRVYHQQFVASGLPVDERTIGFLPAHALSRISSDFPQWIKTGLRFNNVSDRPRNPANGADAHERAAMDWFREHPTASERIAEIRDEAGRELYHFTAPIWLEPYCMGCHGEREAAPATIRDTYGEAYGYRVGDLRGLMSIKLPMDEVRARAGEVWWQQFGLRSGGYALLLVLLGGLLQRLVVRPLRELRTVAQQLERGELSVRAAVSGRDEVGELATSFNDMAAALACHDAQYARLNRIYAALSATNQMIVRVDNEAELLRRICEIAVEHGGVAMAWVGRRDPDSGNIVPVARFGAGVEYVDGLAIPLGPPGPASTGPTATAWRSNRPVVVQDYLAESATRPWHARAREFGWRSAAVFPILRGGQVHLVLKLYHTAVQAFDGKMQDLITEMVTDIGYALDRIDLVAEQARTSAALCESEAKYRKVLETSQDGFWLLDRNGLLTEVNDAYVEFSGYRRDELVGMHVTQLDASDASEVAWHIESIVEDGSATFETRHRTKSGEIKPVEVSVTFDGGRAACFSAFVRDLSRRDEAQEHIRRLSHFDTLTGLPNRSLFADLLRQAIGNAQRSGESLSVMYVDIDHFQHINDTLGHRIGDRLLVEIAERFRNAMRAENTLARLGGDEFLILLPHAQAESTAHVAEKLIVVAADPMLIEGHEMLVTSSIGIAMYPADGEDFETLLQRADTATNRAKSDGRNTYRFFTAEMQQRSARTLRLEAALRRALERNELVLHYQPQIDLVDFGRVAGVEALIRWQHPELGLVSPAEFIPIAESSGLILPIGEWVMQTALLQLKAWQLAGLPLGQVAVNLSAHQFRQQNLPATVARILAEAGLPASCLELELTESAMMDDPVAAVAMMDALHRDGVRMSIDDFGTGYSSLNYLKRFRIDKLKIDQSFVRDLTQDPEGEAIVEAIVSLARTLRFRTIAEGVEKPEQLAFLRASGCQEVQGYLFSRPLPPDELALWLRAWRPELAAK</sequence>
<dbReference type="PANTHER" id="PTHR44757">
    <property type="entry name" value="DIGUANYLATE CYCLASE DGCP"/>
    <property type="match status" value="1"/>
</dbReference>
<name>A0ABX1NRI4_9RHOO</name>
<feature type="transmembrane region" description="Helical" evidence="1">
    <location>
        <begin position="29"/>
        <end position="47"/>
    </location>
</feature>
<keyword evidence="1" id="KW-0812">Transmembrane</keyword>
<dbReference type="InterPro" id="IPR000160">
    <property type="entry name" value="GGDEF_dom"/>
</dbReference>
<dbReference type="Pfam" id="PF00563">
    <property type="entry name" value="EAL"/>
    <property type="match status" value="1"/>
</dbReference>
<evidence type="ECO:0000259" key="4">
    <source>
        <dbReference type="PROSITE" id="PS50885"/>
    </source>
</evidence>